<organism evidence="24 25">
    <name type="scientific">Simian foamy virus Pongo pygmaeus pygmaeus</name>
    <dbReference type="NCBI Taxonomy" id="221703"/>
    <lineage>
        <taxon>Viruses</taxon>
        <taxon>Riboviria</taxon>
        <taxon>Pararnavirae</taxon>
        <taxon>Artverviricota</taxon>
        <taxon>Revtraviricetes</taxon>
        <taxon>Ortervirales</taxon>
        <taxon>Retroviridae</taxon>
        <taxon>Spumaretrovirinae</taxon>
        <taxon>Simiispumavirus</taxon>
        <taxon>Simiispumavirus ponpygpyg</taxon>
        <taxon>Bornean orangutan simian foamy virus</taxon>
    </lineage>
</organism>
<keyword evidence="9" id="KW-0165">Cleavage on pair of basic residues</keyword>
<reference evidence="24 25" key="1">
    <citation type="journal article" date="2003" name="J. Virol.">
        <title>Structural and evolutionary analysis of an orangutan foamy virus.</title>
        <authorList>
            <person name="Verschoor E.J."/>
            <person name="Langenhuijzen S."/>
            <person name="van den Engel S."/>
            <person name="Niphuis H."/>
            <person name="Warren K.S."/>
            <person name="Heeney J.L."/>
        </authorList>
    </citation>
    <scope>NUCLEOTIDE SEQUENCE [LARGE SCALE GENOMIC DNA]</scope>
    <source>
        <strain evidence="24">SFVora</strain>
        <tissue evidence="24">Blood</tissue>
    </source>
</reference>
<keyword evidence="25" id="KW-1185">Reference proteome</keyword>
<dbReference type="InterPro" id="IPR005070">
    <property type="entry name" value="Foamy_env"/>
</dbReference>
<feature type="coiled-coil region" evidence="22">
    <location>
        <begin position="877"/>
        <end position="908"/>
    </location>
</feature>
<keyword evidence="11" id="KW-0946">Virion</keyword>
<name>Q7SIS5_9RETR</name>
<keyword evidence="16 23" id="KW-0472">Membrane</keyword>
<comment type="function">
    <text evidence="19">The transmembrane protein (TM) acts as a class I viral fusion protein. Under the current model, the protein has at least 3 conformational states: pre-fusion native state, pre-hairpin intermediate state, and post-fusion hairpin state. During viral and target cell membrane fusion, the coiled coil regions (heptad repeats) assume a trimer-of-hairpins structure, positioning the fusion peptide in close proximity to the C-terminal region of the ectodomain. The formation of this structure appears to drive apposition and subsequent fusion of viral and target cell membranes. Membranes fusion leads to delivery of the nucleocapsid into the cytoplasm.</text>
</comment>
<keyword evidence="15 23" id="KW-1133">Transmembrane helix</keyword>
<sequence length="989" mass="114056">MAPPMTLQQWLVWDRMQKANEALKSTTAVSEEEKEHLILEIQNEEIIPTKVDRVKYLLYTCCATTTRTLAWLFLFCVLLIVVLVTCFITIARIQWNQDIQVYGPVIDWNISHQAIYKPLLMKRLARSIRTHYPIPKNVEVNMTSIPQGVYYEPHPEPIIVKERVLGLSQVIMINSETVANSANLTQEAKVLLADMVNEELQGLADVMIDFEIPLGDPRDQDQYIHRKCFQEFAHCYLVKYKDPKGWPSEKLIVDQCPIPGVHIPSIYKYQAIWDYYIPFQMMRPENWKAEDVYGQARIESYYVPKIFQNNNISHVLFCSDRLYNKWYTTENTLLQNEELLIIKLTNLTKKDAQLKERALPPSWSTEGKSLLFREANTLDICNIPEAILLLNTTYYNFSLWEGDCGYDGKNITNMLTSCKDFYTQASKSKHPYACRFWRYKTEKEETKCYDNKDKTRCLYFPKWDTAEELYDFGFLAYLGHFPSPICIKEHKIKEVKYSVYSLYQECINKASTYGIGNVVEGIKELLNSTGTPVNEMPNARAFVGLVNPDFPPLYKNKTSQERESCFNRRNRRSLDNNYVKLRSMGYSLTGAVQTLSKISDINDENLQQGLYLLRDHLVTLMEATLHDISLMEGMLAVQHLHTHLNHFKTMLLERRIDWTFINSDWLQQQLQQPTDHMKIIKRTARSLVYYVEQTSNSPTATSWEVGIYYEIIIPKHIYLNNWQIKNIGHLIHSAGQLTHVTIDHPYEILNRECEETKYLHLEQCIKQDYVICDIVERVQPCGNTTGTTDCAVYAKAIKSPYTEILPLKNGSYLVLSDSTSCNILPYIPSIVTVNETVECFGVLFKKPLTAERKTDYTPHIPPLRLRLPHLLGIIAKLKNIKIEVTSTQENIKDQIERAKAELLRLDIHEGDSPAWIKQLAAATEDVWPTLATGLKSIGNFLSDAAQGIFGTAFGILGYVKPILIGVGIILLIVVIFKIISWIPIKRKSQ</sequence>
<feature type="transmembrane region" description="Helical" evidence="23">
    <location>
        <begin position="962"/>
        <end position="984"/>
    </location>
</feature>
<evidence type="ECO:0000256" key="2">
    <source>
        <dbReference type="ARBA" id="ARBA00004208"/>
    </source>
</evidence>
<dbReference type="Proteomes" id="UP000161882">
    <property type="component" value="Segment"/>
</dbReference>
<evidence type="ECO:0000313" key="25">
    <source>
        <dbReference type="Proteomes" id="UP000161882"/>
    </source>
</evidence>
<protein>
    <recommendedName>
        <fullName evidence="8">Envelope glycoprotein gp130</fullName>
    </recommendedName>
    <alternativeName>
        <fullName evidence="20">Env polyprotein</fullName>
    </alternativeName>
</protein>
<keyword evidence="12" id="KW-1043">Host membrane</keyword>
<evidence type="ECO:0000256" key="23">
    <source>
        <dbReference type="SAM" id="Phobius"/>
    </source>
</evidence>
<evidence type="ECO:0000256" key="4">
    <source>
        <dbReference type="ARBA" id="ARBA00004482"/>
    </source>
</evidence>
<evidence type="ECO:0000256" key="20">
    <source>
        <dbReference type="ARBA" id="ARBA00029888"/>
    </source>
</evidence>
<evidence type="ECO:0000256" key="10">
    <source>
        <dbReference type="ARBA" id="ARBA00022692"/>
    </source>
</evidence>
<dbReference type="Pfam" id="PF03408">
    <property type="entry name" value="Foamy_virus_ENV"/>
    <property type="match status" value="1"/>
</dbReference>
<gene>
    <name evidence="24" type="primary">env</name>
</gene>
<dbReference type="GO" id="GO:0044167">
    <property type="term" value="C:host cell endoplasmic reticulum membrane"/>
    <property type="evidence" value="ECO:0007669"/>
    <property type="project" value="UniProtKB-SubCell"/>
</dbReference>
<dbReference type="GO" id="GO:0019031">
    <property type="term" value="C:viral envelope"/>
    <property type="evidence" value="ECO:0007669"/>
    <property type="project" value="UniProtKB-KW"/>
</dbReference>
<proteinExistence type="predicted"/>
<keyword evidence="10 23" id="KW-0812">Transmembrane</keyword>
<evidence type="ECO:0000256" key="14">
    <source>
        <dbReference type="ARBA" id="ARBA00022968"/>
    </source>
</evidence>
<dbReference type="GeneID" id="37620429"/>
<evidence type="ECO:0000256" key="3">
    <source>
        <dbReference type="ARBA" id="ARBA00004291"/>
    </source>
</evidence>
<dbReference type="OrthoDB" id="1108at10239"/>
<dbReference type="KEGG" id="vg:37620429"/>
<feature type="transmembrane region" description="Helical" evidence="23">
    <location>
        <begin position="69"/>
        <end position="91"/>
    </location>
</feature>
<evidence type="ECO:0000256" key="5">
    <source>
        <dbReference type="ARBA" id="ARBA00004563"/>
    </source>
</evidence>
<evidence type="ECO:0000256" key="12">
    <source>
        <dbReference type="ARBA" id="ARBA00022870"/>
    </source>
</evidence>
<evidence type="ECO:0000313" key="24">
    <source>
        <dbReference type="EMBL" id="CAD67563.1"/>
    </source>
</evidence>
<evidence type="ECO:0000256" key="19">
    <source>
        <dbReference type="ARBA" id="ARBA00024648"/>
    </source>
</evidence>
<evidence type="ECO:0000256" key="8">
    <source>
        <dbReference type="ARBA" id="ARBA00015457"/>
    </source>
</evidence>
<evidence type="ECO:0000256" key="1">
    <source>
        <dbReference type="ARBA" id="ARBA00002261"/>
    </source>
</evidence>
<dbReference type="RefSeq" id="YP_009508889.1">
    <property type="nucleotide sequence ID" value="NC_039085.1"/>
</dbReference>
<keyword evidence="17" id="KW-0325">Glycoprotein</keyword>
<evidence type="ECO:0000256" key="11">
    <source>
        <dbReference type="ARBA" id="ARBA00022844"/>
    </source>
</evidence>
<evidence type="ECO:0000256" key="9">
    <source>
        <dbReference type="ARBA" id="ARBA00022685"/>
    </source>
</evidence>
<evidence type="ECO:0000256" key="17">
    <source>
        <dbReference type="ARBA" id="ARBA00023180"/>
    </source>
</evidence>
<evidence type="ECO:0000256" key="18">
    <source>
        <dbReference type="ARBA" id="ARBA00023184"/>
    </source>
</evidence>
<evidence type="ECO:0000256" key="16">
    <source>
        <dbReference type="ARBA" id="ARBA00023136"/>
    </source>
</evidence>
<comment type="subunit">
    <text evidence="21">The mature envelope protein consists of a trimer of SU-TM heterodimers. The N-terminus of leader peptide specifically interacts with Gag protein. This specific interaction between Gag protein and Env glycoprotein may allow particle egress.</text>
</comment>
<evidence type="ECO:0000256" key="21">
    <source>
        <dbReference type="ARBA" id="ARBA00046477"/>
    </source>
</evidence>
<evidence type="ECO:0000256" key="7">
    <source>
        <dbReference type="ARBA" id="ARBA00004650"/>
    </source>
</evidence>
<evidence type="ECO:0000256" key="6">
    <source>
        <dbReference type="ARBA" id="ARBA00004641"/>
    </source>
</evidence>
<evidence type="ECO:0000256" key="13">
    <source>
        <dbReference type="ARBA" id="ARBA00022879"/>
    </source>
</evidence>
<keyword evidence="22" id="KW-0175">Coiled coil</keyword>
<keyword evidence="18" id="KW-1038">Host endoplasmic reticulum</keyword>
<dbReference type="GO" id="GO:0055036">
    <property type="term" value="C:virion membrane"/>
    <property type="evidence" value="ECO:0007669"/>
    <property type="project" value="UniProtKB-SubCell"/>
</dbReference>
<evidence type="ECO:0000256" key="15">
    <source>
        <dbReference type="ARBA" id="ARBA00022989"/>
    </source>
</evidence>
<comment type="function">
    <text evidence="1">The leader peptide is a component of released, infectious virions and is required for particle budding.</text>
</comment>
<dbReference type="EMBL" id="AJ544579">
    <property type="protein sequence ID" value="CAD67563.1"/>
    <property type="molecule type" value="Genomic_DNA"/>
</dbReference>
<keyword evidence="13 24" id="KW-0261">Viral envelope protein</keyword>
<accession>Q7SIS5</accession>
<evidence type="ECO:0000256" key="22">
    <source>
        <dbReference type="SAM" id="Coils"/>
    </source>
</evidence>
<keyword evidence="14" id="KW-0735">Signal-anchor</keyword>
<comment type="subcellular location">
    <subcellularLocation>
        <location evidence="3">Host endoplasmic reticulum membrane</location>
        <topology evidence="3">Peripheral membrane protein</topology>
    </subcellularLocation>
    <subcellularLocation>
        <location evidence="4">Host endoplasmic reticulum membrane</location>
        <topology evidence="4">Single-pass type I membrane protein</topology>
    </subcellularLocation>
    <subcellularLocation>
        <location evidence="6">Host endoplasmic reticulum membrane</location>
        <topology evidence="6">Single-pass type II membrane protein</topology>
    </subcellularLocation>
    <subcellularLocation>
        <location evidence="7">Virion membrane</location>
        <topology evidence="7">Peripheral membrane protein</topology>
    </subcellularLocation>
    <subcellularLocation>
        <location evidence="5">Virion membrane</location>
        <topology evidence="5">Single-pass type I membrane protein</topology>
    </subcellularLocation>
    <subcellularLocation>
        <location evidence="2">Virion membrane</location>
        <topology evidence="2">Single-pass type II membrane protein</topology>
    </subcellularLocation>
</comment>